<reference evidence="1" key="1">
    <citation type="submission" date="2018-06" db="EMBL/GenBank/DDBJ databases">
        <authorList>
            <person name="Zhirakovskaya E."/>
        </authorList>
    </citation>
    <scope>NUCLEOTIDE SEQUENCE</scope>
</reference>
<gene>
    <name evidence="1" type="ORF">MNBD_ALPHA08-2393</name>
</gene>
<sequence length="90" mass="10082">YSPGVLIILEATADLLGRKNIDLVDSSADPDHPMINNIWRDRIQVADYLIATPGTSPAMFKSLVMFESNRLKARQTAKTLYHKLRAGLKK</sequence>
<protein>
    <submittedName>
        <fullName evidence="1">Uncharacterized protein</fullName>
    </submittedName>
</protein>
<dbReference type="EMBL" id="UOEC01000100">
    <property type="protein sequence ID" value="VAV92516.1"/>
    <property type="molecule type" value="Genomic_DNA"/>
</dbReference>
<proteinExistence type="predicted"/>
<evidence type="ECO:0000313" key="1">
    <source>
        <dbReference type="EMBL" id="VAV92516.1"/>
    </source>
</evidence>
<dbReference type="AlphaFoldDB" id="A0A3B0RVK2"/>
<accession>A0A3B0RVK2</accession>
<feature type="non-terminal residue" evidence="1">
    <location>
        <position position="1"/>
    </location>
</feature>
<name>A0A3B0RVK2_9ZZZZ</name>
<organism evidence="1">
    <name type="scientific">hydrothermal vent metagenome</name>
    <dbReference type="NCBI Taxonomy" id="652676"/>
    <lineage>
        <taxon>unclassified sequences</taxon>
        <taxon>metagenomes</taxon>
        <taxon>ecological metagenomes</taxon>
    </lineage>
</organism>